<dbReference type="Pfam" id="PF16599">
    <property type="entry name" value="PTN13_u3"/>
    <property type="match status" value="1"/>
</dbReference>
<evidence type="ECO:0000313" key="17">
    <source>
        <dbReference type="Ensembl" id="ENSSFAP00005028045.1"/>
    </source>
</evidence>
<dbReference type="GO" id="GO:0005856">
    <property type="term" value="C:cytoskeleton"/>
    <property type="evidence" value="ECO:0007669"/>
    <property type="project" value="UniProtKB-SubCell"/>
</dbReference>
<feature type="compositionally biased region" description="Polar residues" evidence="11">
    <location>
        <begin position="224"/>
        <end position="236"/>
    </location>
</feature>
<feature type="compositionally biased region" description="Low complexity" evidence="11">
    <location>
        <begin position="385"/>
        <end position="398"/>
    </location>
</feature>
<dbReference type="PROSITE" id="PS50057">
    <property type="entry name" value="FERM_3"/>
    <property type="match status" value="1"/>
</dbReference>
<feature type="domain" description="FERM" evidence="14">
    <location>
        <begin position="526"/>
        <end position="825"/>
    </location>
</feature>
<feature type="binding site" evidence="9">
    <location>
        <position position="2104"/>
    </location>
    <ligand>
        <name>substrate</name>
    </ligand>
</feature>
<dbReference type="PROSITE" id="PS50055">
    <property type="entry name" value="TYR_PHOSPHATASE_PTP"/>
    <property type="match status" value="1"/>
</dbReference>
<feature type="region of interest" description="Disordered" evidence="11">
    <location>
        <begin position="1144"/>
        <end position="1199"/>
    </location>
</feature>
<dbReference type="CDD" id="cd06695">
    <property type="entry name" value="PDZ3_PTPN13_FRMPD2-like"/>
    <property type="match status" value="1"/>
</dbReference>
<keyword evidence="5" id="KW-0677">Repeat</keyword>
<dbReference type="PROSITE" id="PS50056">
    <property type="entry name" value="TYR_PHOSPHATASE_2"/>
    <property type="match status" value="1"/>
</dbReference>
<dbReference type="SMART" id="SM00750">
    <property type="entry name" value="KIND"/>
    <property type="match status" value="1"/>
</dbReference>
<dbReference type="SMART" id="SM00404">
    <property type="entry name" value="PTPc_motif"/>
    <property type="match status" value="1"/>
</dbReference>
<feature type="domain" description="PDZ" evidence="15">
    <location>
        <begin position="1305"/>
        <end position="1395"/>
    </location>
</feature>
<evidence type="ECO:0000256" key="9">
    <source>
        <dbReference type="PIRSR" id="PIRSR000933-51"/>
    </source>
</evidence>
<dbReference type="PANTHER" id="PTHR46900:SF1">
    <property type="entry name" value="TYROSINE-PROTEIN PHOSPHATASE NON-RECEPTOR TYPE 13"/>
    <property type="match status" value="1"/>
</dbReference>
<feature type="region of interest" description="Disordered" evidence="11">
    <location>
        <begin position="1211"/>
        <end position="1273"/>
    </location>
</feature>
<dbReference type="Gene3D" id="3.10.20.90">
    <property type="entry name" value="Phosphatidylinositol 3-kinase Catalytic Subunit, Chain A, domain 1"/>
    <property type="match status" value="1"/>
</dbReference>
<dbReference type="FunFam" id="2.30.42.10:FF:000084">
    <property type="entry name" value="Tyrosine-protein phosphatase non-receptor type 13"/>
    <property type="match status" value="1"/>
</dbReference>
<dbReference type="CDD" id="cd17195">
    <property type="entry name" value="FERM_F1_PTPN13"/>
    <property type="match status" value="1"/>
</dbReference>
<dbReference type="GO" id="GO:0005737">
    <property type="term" value="C:cytoplasm"/>
    <property type="evidence" value="ECO:0007669"/>
    <property type="project" value="TreeGrafter"/>
</dbReference>
<dbReference type="FunFam" id="2.30.29.30:FF:000107">
    <property type="entry name" value="Tyrosine-protein phosphatase non-receptor type 13"/>
    <property type="match status" value="1"/>
</dbReference>
<dbReference type="Gene3D" id="1.10.510.10">
    <property type="entry name" value="Transferase(Phosphotransferase) domain 1"/>
    <property type="match status" value="1"/>
</dbReference>
<feature type="region of interest" description="Disordered" evidence="11">
    <location>
        <begin position="196"/>
        <end position="236"/>
    </location>
</feature>
<dbReference type="SMART" id="SM01196">
    <property type="entry name" value="FERM_C"/>
    <property type="match status" value="1"/>
</dbReference>
<evidence type="ECO:0000256" key="8">
    <source>
        <dbReference type="PIRSR" id="PIRSR000933-50"/>
    </source>
</evidence>
<evidence type="ECO:0000256" key="11">
    <source>
        <dbReference type="SAM" id="MobiDB-lite"/>
    </source>
</evidence>
<evidence type="ECO:0000256" key="5">
    <source>
        <dbReference type="ARBA" id="ARBA00022737"/>
    </source>
</evidence>
<feature type="region of interest" description="Disordered" evidence="11">
    <location>
        <begin position="371"/>
        <end position="407"/>
    </location>
</feature>
<protein>
    <recommendedName>
        <fullName evidence="19">Protein tyrosine phosphatase non-receptor type 13</fullName>
    </recommendedName>
</protein>
<dbReference type="CDD" id="cd14597">
    <property type="entry name" value="PTPc-N13"/>
    <property type="match status" value="1"/>
</dbReference>
<dbReference type="SUPFAM" id="SSF52799">
    <property type="entry name" value="(Phosphotyrosine protein) phosphatases II"/>
    <property type="match status" value="1"/>
</dbReference>
<reference evidence="17" key="2">
    <citation type="submission" date="2025-09" db="UniProtKB">
        <authorList>
            <consortium name="Ensembl"/>
        </authorList>
    </citation>
    <scope>IDENTIFICATION</scope>
</reference>
<dbReference type="PROSITE" id="PS50106">
    <property type="entry name" value="PDZ"/>
    <property type="match status" value="5"/>
</dbReference>
<dbReference type="Pfam" id="PF09379">
    <property type="entry name" value="FERM_N"/>
    <property type="match status" value="1"/>
</dbReference>
<evidence type="ECO:0000256" key="1">
    <source>
        <dbReference type="ARBA" id="ARBA00004123"/>
    </source>
</evidence>
<dbReference type="PRINTS" id="PR00700">
    <property type="entry name" value="PRTYPHPHTASE"/>
</dbReference>
<dbReference type="InterPro" id="IPR011019">
    <property type="entry name" value="KIND_dom"/>
</dbReference>
<dbReference type="InterPro" id="IPR001478">
    <property type="entry name" value="PDZ"/>
</dbReference>
<dbReference type="Proteomes" id="UP000472267">
    <property type="component" value="Unassembled WGS sequence"/>
</dbReference>
<dbReference type="CDD" id="cd13187">
    <property type="entry name" value="FERM_C_PTPH13"/>
    <property type="match status" value="1"/>
</dbReference>
<dbReference type="InterPro" id="IPR003595">
    <property type="entry name" value="Tyr_Pase_cat"/>
</dbReference>
<evidence type="ECO:0000259" key="13">
    <source>
        <dbReference type="PROSITE" id="PS50056"/>
    </source>
</evidence>
<feature type="compositionally biased region" description="Low complexity" evidence="11">
    <location>
        <begin position="860"/>
        <end position="870"/>
    </location>
</feature>
<dbReference type="InterPro" id="IPR019749">
    <property type="entry name" value="Band_41_domain"/>
</dbReference>
<feature type="coiled-coil region" evidence="10">
    <location>
        <begin position="429"/>
        <end position="456"/>
    </location>
</feature>
<evidence type="ECO:0000256" key="4">
    <source>
        <dbReference type="ARBA" id="ARBA00022490"/>
    </source>
</evidence>
<dbReference type="SMART" id="SM00228">
    <property type="entry name" value="PDZ"/>
    <property type="match status" value="5"/>
</dbReference>
<keyword evidence="6" id="KW-0206">Cytoskeleton</keyword>
<comment type="subcellular location">
    <subcellularLocation>
        <location evidence="2">Cytoplasm</location>
        <location evidence="2">Cytoskeleton</location>
    </subcellularLocation>
    <subcellularLocation>
        <location evidence="1">Nucleus</location>
    </subcellularLocation>
</comment>
<dbReference type="SUPFAM" id="SSF50156">
    <property type="entry name" value="PDZ domain-like"/>
    <property type="match status" value="5"/>
</dbReference>
<feature type="domain" description="Tyrosine-protein phosphatase" evidence="12">
    <location>
        <begin position="1939"/>
        <end position="2193"/>
    </location>
</feature>
<keyword evidence="4" id="KW-0963">Cytoplasm</keyword>
<feature type="binding site" evidence="9">
    <location>
        <position position="2178"/>
    </location>
    <ligand>
        <name>substrate</name>
    </ligand>
</feature>
<feature type="compositionally biased region" description="Low complexity" evidence="11">
    <location>
        <begin position="1163"/>
        <end position="1194"/>
    </location>
</feature>
<evidence type="ECO:0000313" key="18">
    <source>
        <dbReference type="Proteomes" id="UP000472267"/>
    </source>
</evidence>
<dbReference type="PROSITE" id="PS51377">
    <property type="entry name" value="KIND"/>
    <property type="match status" value="1"/>
</dbReference>
<dbReference type="InterPro" id="IPR036085">
    <property type="entry name" value="PAZ_dom_sf"/>
</dbReference>
<feature type="region of interest" description="Disordered" evidence="11">
    <location>
        <begin position="836"/>
        <end position="876"/>
    </location>
</feature>
<dbReference type="InterPro" id="IPR019748">
    <property type="entry name" value="FERM_central"/>
</dbReference>
<gene>
    <name evidence="17" type="primary">ptpn13</name>
</gene>
<keyword evidence="10" id="KW-0175">Coiled coil</keyword>
<evidence type="ECO:0000259" key="16">
    <source>
        <dbReference type="PROSITE" id="PS51377"/>
    </source>
</evidence>
<feature type="domain" description="PDZ" evidence="15">
    <location>
        <begin position="1783"/>
        <end position="1862"/>
    </location>
</feature>
<dbReference type="Gene3D" id="2.30.42.10">
    <property type="match status" value="5"/>
</dbReference>
<dbReference type="Pfam" id="PF00373">
    <property type="entry name" value="FERM_M"/>
    <property type="match status" value="1"/>
</dbReference>
<feature type="domain" description="KIND" evidence="16">
    <location>
        <begin position="3"/>
        <end position="186"/>
    </location>
</feature>
<dbReference type="Pfam" id="PF09380">
    <property type="entry name" value="FERM_C"/>
    <property type="match status" value="1"/>
</dbReference>
<dbReference type="FunFam" id="2.30.42.10:FF:000105">
    <property type="entry name" value="Tyrosine-protein phosphatase non-receptor type 13"/>
    <property type="match status" value="1"/>
</dbReference>
<dbReference type="CDD" id="cd23072">
    <property type="entry name" value="PDZ1_PTPN13-like"/>
    <property type="match status" value="1"/>
</dbReference>
<comment type="similarity">
    <text evidence="3">Belongs to the protein-tyrosine phosphatase family. Non-receptor class subfamily.</text>
</comment>
<dbReference type="Gene3D" id="2.30.29.30">
    <property type="entry name" value="Pleckstrin-homology domain (PH domain)/Phosphotyrosine-binding domain (PTB)"/>
    <property type="match status" value="1"/>
</dbReference>
<dbReference type="GO" id="GO:0036312">
    <property type="term" value="F:phosphatidylinositol 3-kinase regulatory subunit binding"/>
    <property type="evidence" value="ECO:0007669"/>
    <property type="project" value="TreeGrafter"/>
</dbReference>
<dbReference type="CDD" id="cd06792">
    <property type="entry name" value="PDZ2-PTPN13_FRMPD2-like"/>
    <property type="match status" value="1"/>
</dbReference>
<dbReference type="Gene3D" id="1.20.80.10">
    <property type="match status" value="1"/>
</dbReference>
<dbReference type="InterPro" id="IPR000242">
    <property type="entry name" value="PTP_cat"/>
</dbReference>
<evidence type="ECO:0000256" key="10">
    <source>
        <dbReference type="SAM" id="Coils"/>
    </source>
</evidence>
<feature type="domain" description="Tyrosine specific protein phosphatases" evidence="13">
    <location>
        <begin position="2115"/>
        <end position="2184"/>
    </location>
</feature>
<feature type="domain" description="PDZ" evidence="15">
    <location>
        <begin position="1685"/>
        <end position="1765"/>
    </location>
</feature>
<feature type="compositionally biased region" description="Polar residues" evidence="11">
    <location>
        <begin position="1609"/>
        <end position="1639"/>
    </location>
</feature>
<dbReference type="PROSITE" id="PS00661">
    <property type="entry name" value="FERM_2"/>
    <property type="match status" value="1"/>
</dbReference>
<evidence type="ECO:0000256" key="2">
    <source>
        <dbReference type="ARBA" id="ARBA00004245"/>
    </source>
</evidence>
<dbReference type="InterPro" id="IPR029021">
    <property type="entry name" value="Prot-tyrosine_phosphatase-like"/>
</dbReference>
<dbReference type="SMART" id="SM00194">
    <property type="entry name" value="PTPc"/>
    <property type="match status" value="1"/>
</dbReference>
<organism evidence="17 18">
    <name type="scientific">Salarias fasciatus</name>
    <name type="common">Jewelled blenny</name>
    <name type="synonym">Blennius fasciatus</name>
    <dbReference type="NCBI Taxonomy" id="181472"/>
    <lineage>
        <taxon>Eukaryota</taxon>
        <taxon>Metazoa</taxon>
        <taxon>Chordata</taxon>
        <taxon>Craniata</taxon>
        <taxon>Vertebrata</taxon>
        <taxon>Euteleostomi</taxon>
        <taxon>Actinopterygii</taxon>
        <taxon>Neopterygii</taxon>
        <taxon>Teleostei</taxon>
        <taxon>Neoteleostei</taxon>
        <taxon>Acanthomorphata</taxon>
        <taxon>Ovalentaria</taxon>
        <taxon>Blenniimorphae</taxon>
        <taxon>Blenniiformes</taxon>
        <taxon>Blennioidei</taxon>
        <taxon>Blenniidae</taxon>
        <taxon>Salariinae</taxon>
        <taxon>Salarias</taxon>
    </lineage>
</organism>
<dbReference type="InterPro" id="IPR011993">
    <property type="entry name" value="PH-like_dom_sf"/>
</dbReference>
<dbReference type="InterPro" id="IPR000387">
    <property type="entry name" value="Tyr_Pase_dom"/>
</dbReference>
<dbReference type="InterPro" id="IPR035963">
    <property type="entry name" value="FERM_2"/>
</dbReference>
<dbReference type="SUPFAM" id="SSF47031">
    <property type="entry name" value="Second domain of FERM"/>
    <property type="match status" value="1"/>
</dbReference>
<evidence type="ECO:0000256" key="3">
    <source>
        <dbReference type="ARBA" id="ARBA00009649"/>
    </source>
</evidence>
<dbReference type="InterPro" id="IPR018980">
    <property type="entry name" value="FERM_PH-like_C"/>
</dbReference>
<evidence type="ECO:0000256" key="7">
    <source>
        <dbReference type="ARBA" id="ARBA00023242"/>
    </source>
</evidence>
<dbReference type="Pfam" id="PF00595">
    <property type="entry name" value="PDZ"/>
    <property type="match status" value="5"/>
</dbReference>
<feature type="domain" description="PDZ" evidence="15">
    <location>
        <begin position="1037"/>
        <end position="1123"/>
    </location>
</feature>
<reference evidence="17" key="1">
    <citation type="submission" date="2025-08" db="UniProtKB">
        <authorList>
            <consortium name="Ensembl"/>
        </authorList>
    </citation>
    <scope>IDENTIFICATION</scope>
</reference>
<name>A0A672HGI8_SALFA</name>
<evidence type="ECO:0008006" key="19">
    <source>
        <dbReference type="Google" id="ProtNLM"/>
    </source>
</evidence>
<dbReference type="InterPro" id="IPR052074">
    <property type="entry name" value="NonRcpt_TyrProt_Phosphatase"/>
</dbReference>
<feature type="compositionally biased region" description="Polar residues" evidence="11">
    <location>
        <begin position="836"/>
        <end position="847"/>
    </location>
</feature>
<feature type="active site" description="Phosphocysteine intermediate" evidence="8">
    <location>
        <position position="2134"/>
    </location>
</feature>
<dbReference type="PRINTS" id="PR00935">
    <property type="entry name" value="BAND41"/>
</dbReference>
<proteinExistence type="inferred from homology"/>
<feature type="region of interest" description="Disordered" evidence="11">
    <location>
        <begin position="1581"/>
        <end position="1639"/>
    </location>
</feature>
<feature type="compositionally biased region" description="Basic and acidic residues" evidence="11">
    <location>
        <begin position="320"/>
        <end position="336"/>
    </location>
</feature>
<evidence type="ECO:0000259" key="14">
    <source>
        <dbReference type="PROSITE" id="PS50057"/>
    </source>
</evidence>
<dbReference type="InterPro" id="IPR014352">
    <property type="entry name" value="FERM/acyl-CoA-bd_prot_sf"/>
</dbReference>
<feature type="domain" description="PDZ" evidence="15">
    <location>
        <begin position="1446"/>
        <end position="1534"/>
    </location>
</feature>
<evidence type="ECO:0000259" key="12">
    <source>
        <dbReference type="PROSITE" id="PS50055"/>
    </source>
</evidence>
<dbReference type="SMART" id="SM00295">
    <property type="entry name" value="B41"/>
    <property type="match status" value="1"/>
</dbReference>
<feature type="compositionally biased region" description="Basic and acidic residues" evidence="11">
    <location>
        <begin position="1144"/>
        <end position="1155"/>
    </location>
</feature>
<evidence type="ECO:0000256" key="6">
    <source>
        <dbReference type="ARBA" id="ARBA00023212"/>
    </source>
</evidence>
<dbReference type="SUPFAM" id="SSF50729">
    <property type="entry name" value="PH domain-like"/>
    <property type="match status" value="1"/>
</dbReference>
<sequence>MHVSLAEALEVRGGPLQEEEVWAVLSQSAESLQELFHKDPSAMGFIISPWSLLLMPSGGISFTDEYVTQQDLRAFTAPEVLEGTSLDTVSDIEKMHMYSLGMTLFWGADYEIPQSQPMKLGEHLNSLLLNMCDDITLSRMSLRTVLDICSKHIRNSSGDPPFSYVRKLVRLVLGSLSQLDGLLTDRESLPERSKEIRERLRGKGLPSGRSAAPRVLERYRTRTQEQTSLNRGLSRSMGSLPFQDLLKGDEGRPVELDRRSLAFYSGELGPSQARKNWASSVDLAYIDPEALRFGALEDARRGSSALSTHSIGRRKSPFRSSRERETHYLDFGELKSRKPHHHSAQSVGSGLPGAYDRIKEKQRKLQVLRQAVDDPVHTHQRYHSDYSSSSESPSLTSSDPDYRQDCSDTHPLRLFSPCRQNERAAEDGLVGAELLLQRQEEEVQRLQAHLANRLSRANLYPADDPLVPSHPSMLELQDPLYSASLPLRKTKTFHGPEFVRMASEPCVSLTVPSSIMKRGKVEEVQRKVGVVLLNSQNLELNCDIKGVCKDVFDMVVAHIGLVEHHLFGLAYLRDNEFFFVDLDAKLSKVAPDGWKDDPKKRKSDVPFNLFLRIKFFLDDINLIQHAMTKHQYYLQMRKDILEERMRCSAENALVLGSLALQAEFSDYQPELHGKTYFRLEHYLPVSILDKVDHTTIKEELPKRHSSYYGATETEAELEFLKICQRLTEYGVHFHRVLPEKRSQTGIMLGVYSKGVIIFEVLNGNRTAVLRFPWRETKKISFVKKKICLQNTSDGIKHLFQTDSNKTCQYLLQLCSDQHKFHLQMKARQNNQELQDLENSPLSSLQHSFDSRSGDATGRALSSGSLGPSLSTRSNPDHLKRISYSEVALHKAPYGPVAIQDELHFPGFNPVGSTILSNPRALSRSHHNLGQMPESPEPPVPDSYLGQSYARMSQPPPKQMAFHFQQHQRASSDTDSLSPIKWLTVYYSEVCSSLKKITAPYVRSISVNFSNAMFVCVDADSLKKKLNALPSPEREVTTVNLKKDVKYGLGFQVVGGENSGRTDLGTIISSITPGGPADVNGFLKPGDRLICVNDVNLEGLSHASAVDVLQNAPDDVTLVVLQPIESPYDDKLPINSHYSAQRRELDIDTSSEERAGRATPSPPVHSAATPSSASSPVPQHSSANSQDSKTSSVSKTSKHSANGVLQCLERATAAAPAASAPQRHGPEPNMGADPPPPALPPKTRKPKVLLEAPKVPEQSDWGDSDMDEETYSSSQDKLKVKKEHLMENLNGNAPVVSSLRPGELFDIELSKIDSSLGISVTVLFGKGGVNTTVRHGGVYVKAIIPKGAAELDGRIQKGDRVVAVNGKSLEGATHQQAVEVLRDTGQTVHLLMERGHPLSDRVHAPVTPQFTPPLAGSDQLHGVNKPNPPEVKRKPEYSFITQDNVFDVCLLKNTSGLGFSFSREESIPGEPPGSSMVRVKKLFPGQPAAESGRINVGDVILRVNQTSLKGLSQHEVISALRGTGQEVTLLLCRPKHGVLPEMDSSLLEPVTQAESGLNASTVSSPQQAKKQGLVEDALERLLHKTPARQNSYSDSTDGDEEVEEAFSPATLENSRQTWESSVYQTPGSNPGQGSYSSSGELDNTFHSAFYTPSMSLPRSDISGRSCGPLAIGLPEMVVRWQEVELRVSLVKSEQGSLGFTLTKGNDHSCYIHDIVQDPARGDGRLRPGDRMITVNTTDVSNMGHTEVVTLVRAAPRVVDLVVGRVLEAPKPPIEAHLLPDIWFKNNQEPLGLVLEGGSDSPYGVLFVRDVLPGSSASKEGSLRPLDLIHYINGAPTQDLTLSESTRLLELSLNELTLKATRYSYLQMSAGQPEEDEITWGSDELPIETMNSKSRDDGPIITEDELTSLPLVKVVPDGQYTGPKLNSVVRMMRGLLEQKVPLQEFENLQNLQPLDDCLIGQTKENKKKNRYKNIVPFDTTRVMLGKDGGYINANFIKMPVKDEDFIYIACQGPLPTTLGDFWQMVWEQKSNVIAMMTQEVEGGKVKCQRYWPDTPRTAEMVDDRLQIALLKVQHLDNFVIRLIEVKDVQTNEIQHVTHLNYTGWPDHGTPSQPEQLLTFISYMRHVHRSGPIVTHCSAGIGRSGTLICIDVVLGLISKDADFDISDVVRNMRLQRQGMVQTEDQYIFCYQVILYVLRCLQAEEHISG</sequence>
<feature type="compositionally biased region" description="Low complexity" evidence="11">
    <location>
        <begin position="1211"/>
        <end position="1231"/>
    </location>
</feature>
<dbReference type="InterPro" id="IPR012153">
    <property type="entry name" value="PTPN13"/>
</dbReference>
<dbReference type="InterPro" id="IPR036034">
    <property type="entry name" value="PDZ_sf"/>
</dbReference>
<dbReference type="InterPro" id="IPR000299">
    <property type="entry name" value="FERM_domain"/>
</dbReference>
<dbReference type="PIRSF" id="PIRSF000933">
    <property type="entry name" value="Tyr-Ptase_nr13"/>
    <property type="match status" value="1"/>
</dbReference>
<dbReference type="Pfam" id="PF00102">
    <property type="entry name" value="Y_phosphatase"/>
    <property type="match status" value="1"/>
</dbReference>
<dbReference type="CDD" id="cd06696">
    <property type="entry name" value="PDZ4_PTPN13-like"/>
    <property type="match status" value="1"/>
</dbReference>
<dbReference type="Ensembl" id="ENSSFAT00005029106.1">
    <property type="protein sequence ID" value="ENSSFAP00005028045.1"/>
    <property type="gene ID" value="ENSSFAG00005014293.1"/>
</dbReference>
<keyword evidence="7" id="KW-0539">Nucleus</keyword>
<evidence type="ECO:0000259" key="15">
    <source>
        <dbReference type="PROSITE" id="PS50106"/>
    </source>
</evidence>
<feature type="compositionally biased region" description="Acidic residues" evidence="11">
    <location>
        <begin position="1259"/>
        <end position="1269"/>
    </location>
</feature>
<accession>A0A672HGI8</accession>
<dbReference type="GO" id="GO:0004725">
    <property type="term" value="F:protein tyrosine phosphatase activity"/>
    <property type="evidence" value="ECO:0007669"/>
    <property type="project" value="InterPro"/>
</dbReference>
<feature type="region of interest" description="Disordered" evidence="11">
    <location>
        <begin position="302"/>
        <end position="353"/>
    </location>
</feature>
<feature type="binding site" evidence="9">
    <location>
        <begin position="2134"/>
        <end position="2140"/>
    </location>
    <ligand>
        <name>substrate</name>
    </ligand>
</feature>
<dbReference type="GO" id="GO:0005634">
    <property type="term" value="C:nucleus"/>
    <property type="evidence" value="ECO:0007669"/>
    <property type="project" value="UniProtKB-SubCell"/>
</dbReference>
<dbReference type="Gene3D" id="3.90.190.10">
    <property type="entry name" value="Protein tyrosine phosphatase superfamily"/>
    <property type="match status" value="1"/>
</dbReference>
<dbReference type="SUPFAM" id="SSF101690">
    <property type="entry name" value="PAZ domain"/>
    <property type="match status" value="1"/>
</dbReference>
<dbReference type="InterPro" id="IPR019747">
    <property type="entry name" value="FERM_CS"/>
</dbReference>
<dbReference type="InterPro" id="IPR029071">
    <property type="entry name" value="Ubiquitin-like_domsf"/>
</dbReference>
<dbReference type="PANTHER" id="PTHR46900">
    <property type="entry name" value="TYROSINE-PROTEIN PHOSPHATASE NON-RECEPTOR TYPE 13"/>
    <property type="match status" value="1"/>
</dbReference>
<keyword evidence="18" id="KW-1185">Reference proteome</keyword>
<dbReference type="InterPro" id="IPR018979">
    <property type="entry name" value="FERM_N"/>
</dbReference>
<dbReference type="CDD" id="cd14473">
    <property type="entry name" value="FERM_B-lobe"/>
    <property type="match status" value="1"/>
</dbReference>
<dbReference type="SUPFAM" id="SSF54236">
    <property type="entry name" value="Ubiquitin-like"/>
    <property type="match status" value="1"/>
</dbReference>